<protein>
    <recommendedName>
        <fullName evidence="3">NADPH-dependent FMN reductase-like domain-containing protein</fullName>
    </recommendedName>
</protein>
<dbReference type="InterPro" id="IPR005025">
    <property type="entry name" value="FMN_Rdtase-like_dom"/>
</dbReference>
<dbReference type="InterPro" id="IPR029039">
    <property type="entry name" value="Flavoprotein-like_sf"/>
</dbReference>
<evidence type="ECO:0000313" key="4">
    <source>
        <dbReference type="EMBL" id="GGI50480.1"/>
    </source>
</evidence>
<dbReference type="Gene3D" id="3.40.50.360">
    <property type="match status" value="1"/>
</dbReference>
<dbReference type="RefSeq" id="WP_188415664.1">
    <property type="nucleotide sequence ID" value="NZ_BMDO01000004.1"/>
</dbReference>
<evidence type="ECO:0000256" key="2">
    <source>
        <dbReference type="ARBA" id="ARBA00022643"/>
    </source>
</evidence>
<dbReference type="EMBL" id="BMDO01000004">
    <property type="protein sequence ID" value="GGI50480.1"/>
    <property type="molecule type" value="Genomic_DNA"/>
</dbReference>
<accession>A0A917N131</accession>
<dbReference type="Proteomes" id="UP000662074">
    <property type="component" value="Unassembled WGS sequence"/>
</dbReference>
<gene>
    <name evidence="4" type="ORF">GCM10011425_16920</name>
</gene>
<proteinExistence type="predicted"/>
<comment type="caution">
    <text evidence="4">The sequence shown here is derived from an EMBL/GenBank/DDBJ whole genome shotgun (WGS) entry which is preliminary data.</text>
</comment>
<dbReference type="Pfam" id="PF03358">
    <property type="entry name" value="FMN_red"/>
    <property type="match status" value="1"/>
</dbReference>
<evidence type="ECO:0000256" key="1">
    <source>
        <dbReference type="ARBA" id="ARBA00022630"/>
    </source>
</evidence>
<dbReference type="PANTHER" id="PTHR43278:SF4">
    <property type="entry name" value="NAD(P)H-DEPENDENT FMN-CONTAINING OXIDOREDUCTASE YWQN-RELATED"/>
    <property type="match status" value="1"/>
</dbReference>
<feature type="domain" description="NADPH-dependent FMN reductase-like" evidence="3">
    <location>
        <begin position="6"/>
        <end position="119"/>
    </location>
</feature>
<dbReference type="SUPFAM" id="SSF52218">
    <property type="entry name" value="Flavoproteins"/>
    <property type="match status" value="1"/>
</dbReference>
<keyword evidence="2" id="KW-0288">FMN</keyword>
<keyword evidence="1" id="KW-0285">Flavoprotein</keyword>
<evidence type="ECO:0000259" key="3">
    <source>
        <dbReference type="Pfam" id="PF03358"/>
    </source>
</evidence>
<reference evidence="4" key="2">
    <citation type="submission" date="2020-09" db="EMBL/GenBank/DDBJ databases">
        <authorList>
            <person name="Sun Q."/>
            <person name="Sedlacek I."/>
        </authorList>
    </citation>
    <scope>NUCLEOTIDE SEQUENCE</scope>
    <source>
        <strain evidence="4">CCM 8711</strain>
    </source>
</reference>
<reference evidence="4" key="1">
    <citation type="journal article" date="2014" name="Int. J. Syst. Evol. Microbiol.">
        <title>Complete genome sequence of Corynebacterium casei LMG S-19264T (=DSM 44701T), isolated from a smear-ripened cheese.</title>
        <authorList>
            <consortium name="US DOE Joint Genome Institute (JGI-PGF)"/>
            <person name="Walter F."/>
            <person name="Albersmeier A."/>
            <person name="Kalinowski J."/>
            <person name="Ruckert C."/>
        </authorList>
    </citation>
    <scope>NUCLEOTIDE SEQUENCE</scope>
    <source>
        <strain evidence="4">CCM 8711</strain>
    </source>
</reference>
<dbReference type="AlphaFoldDB" id="A0A917N131"/>
<name>A0A917N131_9SPHI</name>
<keyword evidence="5" id="KW-1185">Reference proteome</keyword>
<organism evidence="4 5">
    <name type="scientific">Mucilaginibacter galii</name>
    <dbReference type="NCBI Taxonomy" id="2005073"/>
    <lineage>
        <taxon>Bacteria</taxon>
        <taxon>Pseudomonadati</taxon>
        <taxon>Bacteroidota</taxon>
        <taxon>Sphingobacteriia</taxon>
        <taxon>Sphingobacteriales</taxon>
        <taxon>Sphingobacteriaceae</taxon>
        <taxon>Mucilaginibacter</taxon>
    </lineage>
</organism>
<evidence type="ECO:0000313" key="5">
    <source>
        <dbReference type="Proteomes" id="UP000662074"/>
    </source>
</evidence>
<dbReference type="PANTHER" id="PTHR43278">
    <property type="entry name" value="NAD(P)H-DEPENDENT FMN-CONTAINING OXIDOREDUCTASE YWQN-RELATED"/>
    <property type="match status" value="1"/>
</dbReference>
<dbReference type="GO" id="GO:0016491">
    <property type="term" value="F:oxidoreductase activity"/>
    <property type="evidence" value="ECO:0007669"/>
    <property type="project" value="InterPro"/>
</dbReference>
<sequence length="155" mass="17927">MDNSTIIILASSRKNGNTKQFVTDTYGVITPTITDLLDYTITPYRYDETYPYNDQFEQLIDEVLKNDVLVLATPVYWYSMSGLMKVFFDRLTDLTGVQKAKGKQLKGKIMKVLATGTDERLPVGFEVPFRETADYFDMVYEGCRYCYVKEELPQF</sequence>
<dbReference type="InterPro" id="IPR051796">
    <property type="entry name" value="ISF_SsuE-like"/>
</dbReference>